<evidence type="ECO:0000313" key="5">
    <source>
        <dbReference type="EMBL" id="MFC3877828.1"/>
    </source>
</evidence>
<comment type="catalytic activity">
    <reaction evidence="3">
        <text>[protein]-peptidylproline (omega=180) = [protein]-peptidylproline (omega=0)</text>
        <dbReference type="Rhea" id="RHEA:16237"/>
        <dbReference type="Rhea" id="RHEA-COMP:10747"/>
        <dbReference type="Rhea" id="RHEA-COMP:10748"/>
        <dbReference type="ChEBI" id="CHEBI:83833"/>
        <dbReference type="ChEBI" id="CHEBI:83834"/>
        <dbReference type="EC" id="5.2.1.8"/>
    </reaction>
</comment>
<dbReference type="InterPro" id="IPR044666">
    <property type="entry name" value="Cyclophilin_A-like"/>
</dbReference>
<evidence type="ECO:0000256" key="2">
    <source>
        <dbReference type="ARBA" id="ARBA00023235"/>
    </source>
</evidence>
<dbReference type="EC" id="5.2.1.8" evidence="3"/>
<dbReference type="Pfam" id="PF00160">
    <property type="entry name" value="Pro_isomerase"/>
    <property type="match status" value="1"/>
</dbReference>
<dbReference type="PANTHER" id="PTHR45625:SF4">
    <property type="entry name" value="PEPTIDYLPROLYL ISOMERASE DOMAIN AND WD REPEAT-CONTAINING PROTEIN 1"/>
    <property type="match status" value="1"/>
</dbReference>
<dbReference type="GO" id="GO:0003755">
    <property type="term" value="F:peptidyl-prolyl cis-trans isomerase activity"/>
    <property type="evidence" value="ECO:0007669"/>
    <property type="project" value="UniProtKB-EC"/>
</dbReference>
<feature type="domain" description="PPIase cyclophilin-type" evidence="4">
    <location>
        <begin position="81"/>
        <end position="231"/>
    </location>
</feature>
<dbReference type="PRINTS" id="PR00153">
    <property type="entry name" value="CSAPPISMRASE"/>
</dbReference>
<dbReference type="PROSITE" id="PS50072">
    <property type="entry name" value="CSA_PPIASE_2"/>
    <property type="match status" value="1"/>
</dbReference>
<dbReference type="SUPFAM" id="SSF50891">
    <property type="entry name" value="Cyclophilin-like"/>
    <property type="match status" value="1"/>
</dbReference>
<reference evidence="6" key="1">
    <citation type="journal article" date="2019" name="Int. J. Syst. Evol. Microbiol.">
        <title>The Global Catalogue of Microorganisms (GCM) 10K type strain sequencing project: providing services to taxonomists for standard genome sequencing and annotation.</title>
        <authorList>
            <consortium name="The Broad Institute Genomics Platform"/>
            <consortium name="The Broad Institute Genome Sequencing Center for Infectious Disease"/>
            <person name="Wu L."/>
            <person name="Ma J."/>
        </authorList>
    </citation>
    <scope>NUCLEOTIDE SEQUENCE [LARGE SCALE GENOMIC DNA]</scope>
    <source>
        <strain evidence="6">CECT 8979</strain>
    </source>
</reference>
<accession>A0ABV8AIF2</accession>
<protein>
    <recommendedName>
        <fullName evidence="3">Peptidyl-prolyl cis-trans isomerase</fullName>
        <shortName evidence="3">PPIase</shortName>
        <ecNumber evidence="3">5.2.1.8</ecNumber>
    </recommendedName>
</protein>
<dbReference type="RefSeq" id="WP_386100992.1">
    <property type="nucleotide sequence ID" value="NZ_JBHSAT010000020.1"/>
</dbReference>
<dbReference type="InterPro" id="IPR002130">
    <property type="entry name" value="Cyclophilin-type_PPIase_dom"/>
</dbReference>
<dbReference type="PANTHER" id="PTHR45625">
    <property type="entry name" value="PEPTIDYL-PROLYL CIS-TRANS ISOMERASE-RELATED"/>
    <property type="match status" value="1"/>
</dbReference>
<comment type="function">
    <text evidence="3">PPIases accelerate the folding of proteins. It catalyzes the cis-trans isomerization of proline imidic peptide bonds in oligopeptides.</text>
</comment>
<keyword evidence="6" id="KW-1185">Reference proteome</keyword>
<proteinExistence type="inferred from homology"/>
<dbReference type="EMBL" id="JBHSAT010000020">
    <property type="protein sequence ID" value="MFC3877828.1"/>
    <property type="molecule type" value="Genomic_DNA"/>
</dbReference>
<evidence type="ECO:0000256" key="3">
    <source>
        <dbReference type="RuleBase" id="RU363019"/>
    </source>
</evidence>
<comment type="caution">
    <text evidence="5">The sequence shown here is derived from an EMBL/GenBank/DDBJ whole genome shotgun (WGS) entry which is preliminary data.</text>
</comment>
<dbReference type="InterPro" id="IPR029000">
    <property type="entry name" value="Cyclophilin-like_dom_sf"/>
</dbReference>
<sequence length="233" mass="26832">MRLYVLLIFLLLLNCEDKQSKSNQNTKVQDSVAVKSEKATATNKAKKREYPKLTDKNAMDFFLEYEKENPETKVRLTTDYGTIDLELYTETKFHRANFIYLTKQGYFDGTQFYRVVKNFVIQGGSSDDFKITKKRKRIGRYLLPTDARHGFTHSRGTLSTPNATIDNPYKLASPYQFFIVQQPGGASFLDGDYTIFGRVIDGMDTVDKINAVPTDEGEWPLKNVYIWKAKIID</sequence>
<dbReference type="Gene3D" id="2.40.100.10">
    <property type="entry name" value="Cyclophilin-like"/>
    <property type="match status" value="1"/>
</dbReference>
<comment type="similarity">
    <text evidence="3">Belongs to the cyclophilin-type PPIase family.</text>
</comment>
<keyword evidence="2 3" id="KW-0413">Isomerase</keyword>
<dbReference type="Proteomes" id="UP001595812">
    <property type="component" value="Unassembled WGS sequence"/>
</dbReference>
<dbReference type="CDD" id="cd00317">
    <property type="entry name" value="cyclophilin"/>
    <property type="match status" value="1"/>
</dbReference>
<name>A0ABV8AIF2_9FLAO</name>
<gene>
    <name evidence="5" type="ORF">ACFOSX_11385</name>
</gene>
<evidence type="ECO:0000256" key="1">
    <source>
        <dbReference type="ARBA" id="ARBA00023110"/>
    </source>
</evidence>
<evidence type="ECO:0000259" key="4">
    <source>
        <dbReference type="PROSITE" id="PS50072"/>
    </source>
</evidence>
<organism evidence="5 6">
    <name type="scientific">Winogradskyella maritima</name>
    <dbReference type="NCBI Taxonomy" id="1517766"/>
    <lineage>
        <taxon>Bacteria</taxon>
        <taxon>Pseudomonadati</taxon>
        <taxon>Bacteroidota</taxon>
        <taxon>Flavobacteriia</taxon>
        <taxon>Flavobacteriales</taxon>
        <taxon>Flavobacteriaceae</taxon>
        <taxon>Winogradskyella</taxon>
    </lineage>
</organism>
<evidence type="ECO:0000313" key="6">
    <source>
        <dbReference type="Proteomes" id="UP001595812"/>
    </source>
</evidence>
<keyword evidence="1 3" id="KW-0697">Rotamase</keyword>